<dbReference type="Gramene" id="ONI20727">
    <property type="protein sequence ID" value="ONI20727"/>
    <property type="gene ID" value="PRUPE_2G031300"/>
</dbReference>
<keyword evidence="1" id="KW-1133">Transmembrane helix</keyword>
<evidence type="ECO:0000313" key="3">
    <source>
        <dbReference type="Proteomes" id="UP000006882"/>
    </source>
</evidence>
<proteinExistence type="predicted"/>
<keyword evidence="1" id="KW-0472">Membrane</keyword>
<keyword evidence="1" id="KW-0812">Transmembrane</keyword>
<dbReference type="Proteomes" id="UP000006882">
    <property type="component" value="Chromosome G2"/>
</dbReference>
<feature type="transmembrane region" description="Helical" evidence="1">
    <location>
        <begin position="12"/>
        <end position="31"/>
    </location>
</feature>
<organism evidence="2 3">
    <name type="scientific">Prunus persica</name>
    <name type="common">Peach</name>
    <name type="synonym">Amygdalus persica</name>
    <dbReference type="NCBI Taxonomy" id="3760"/>
    <lineage>
        <taxon>Eukaryota</taxon>
        <taxon>Viridiplantae</taxon>
        <taxon>Streptophyta</taxon>
        <taxon>Embryophyta</taxon>
        <taxon>Tracheophyta</taxon>
        <taxon>Spermatophyta</taxon>
        <taxon>Magnoliopsida</taxon>
        <taxon>eudicotyledons</taxon>
        <taxon>Gunneridae</taxon>
        <taxon>Pentapetalae</taxon>
        <taxon>rosids</taxon>
        <taxon>fabids</taxon>
        <taxon>Rosales</taxon>
        <taxon>Rosaceae</taxon>
        <taxon>Amygdaloideae</taxon>
        <taxon>Amygdaleae</taxon>
        <taxon>Prunus</taxon>
    </lineage>
</organism>
<keyword evidence="3" id="KW-1185">Reference proteome</keyword>
<protein>
    <submittedName>
        <fullName evidence="2">Uncharacterized protein</fullName>
    </submittedName>
</protein>
<evidence type="ECO:0000256" key="1">
    <source>
        <dbReference type="SAM" id="Phobius"/>
    </source>
</evidence>
<evidence type="ECO:0000313" key="2">
    <source>
        <dbReference type="EMBL" id="ONI20727.1"/>
    </source>
</evidence>
<sequence length="69" mass="7917">MTLALLFRILNKYFNILINLVISFLSFVFFLDGFSATMLSLGLHVTMFDHTHTHSNFSRSFTPDGSKEN</sequence>
<dbReference type="EMBL" id="CM007652">
    <property type="protein sequence ID" value="ONI20727.1"/>
    <property type="molecule type" value="Genomic_DNA"/>
</dbReference>
<name>A0A251QAB6_PRUPE</name>
<gene>
    <name evidence="2" type="ORF">PRUPE_2G031300</name>
</gene>
<reference evidence="2 3" key="1">
    <citation type="journal article" date="2013" name="Nat. Genet.">
        <title>The high-quality draft genome of peach (Prunus persica) identifies unique patterns of genetic diversity, domestication and genome evolution.</title>
        <authorList>
            <consortium name="International Peach Genome Initiative"/>
            <person name="Verde I."/>
            <person name="Abbott A.G."/>
            <person name="Scalabrin S."/>
            <person name="Jung S."/>
            <person name="Shu S."/>
            <person name="Marroni F."/>
            <person name="Zhebentyayeva T."/>
            <person name="Dettori M.T."/>
            <person name="Grimwood J."/>
            <person name="Cattonaro F."/>
            <person name="Zuccolo A."/>
            <person name="Rossini L."/>
            <person name="Jenkins J."/>
            <person name="Vendramin E."/>
            <person name="Meisel L.A."/>
            <person name="Decroocq V."/>
            <person name="Sosinski B."/>
            <person name="Prochnik S."/>
            <person name="Mitros T."/>
            <person name="Policriti A."/>
            <person name="Cipriani G."/>
            <person name="Dondini L."/>
            <person name="Ficklin S."/>
            <person name="Goodstein D.M."/>
            <person name="Xuan P."/>
            <person name="Del Fabbro C."/>
            <person name="Aramini V."/>
            <person name="Copetti D."/>
            <person name="Gonzalez S."/>
            <person name="Horner D.S."/>
            <person name="Falchi R."/>
            <person name="Lucas S."/>
            <person name="Mica E."/>
            <person name="Maldonado J."/>
            <person name="Lazzari B."/>
            <person name="Bielenberg D."/>
            <person name="Pirona R."/>
            <person name="Miculan M."/>
            <person name="Barakat A."/>
            <person name="Testolin R."/>
            <person name="Stella A."/>
            <person name="Tartarini S."/>
            <person name="Tonutti P."/>
            <person name="Arus P."/>
            <person name="Orellana A."/>
            <person name="Wells C."/>
            <person name="Main D."/>
            <person name="Vizzotto G."/>
            <person name="Silva H."/>
            <person name="Salamini F."/>
            <person name="Schmutz J."/>
            <person name="Morgante M."/>
            <person name="Rokhsar D.S."/>
        </authorList>
    </citation>
    <scope>NUCLEOTIDE SEQUENCE [LARGE SCALE GENOMIC DNA]</scope>
    <source>
        <strain evidence="3">cv. Nemared</strain>
    </source>
</reference>
<dbReference type="AlphaFoldDB" id="A0A251QAB6"/>
<accession>A0A251QAB6</accession>